<keyword evidence="2" id="KW-0862">Zinc</keyword>
<dbReference type="InterPro" id="IPR013083">
    <property type="entry name" value="Znf_RING/FYVE/PHD"/>
</dbReference>
<evidence type="ECO:0000256" key="1">
    <source>
        <dbReference type="ARBA" id="ARBA00022771"/>
    </source>
</evidence>
<feature type="domain" description="RING-type" evidence="4">
    <location>
        <begin position="133"/>
        <end position="174"/>
    </location>
</feature>
<evidence type="ECO:0000256" key="3">
    <source>
        <dbReference type="PROSITE-ProRule" id="PRU00175"/>
    </source>
</evidence>
<keyword evidence="1 3" id="KW-0863">Zinc-finger</keyword>
<dbReference type="PROSITE" id="PS50089">
    <property type="entry name" value="ZF_RING_2"/>
    <property type="match status" value="1"/>
</dbReference>
<sequence>MFWVEALKNSREFSEARFGDVSTVQGASIGKNKFSRISNSLQLTMTHQFGVGHFVIILQETFLANLGPFADLLDQYASICNEVISLFAHAILRLLETINNIGSPLEIFAISRSDQLRRHSSNCDADDVSRITCCICFIHEKSILLQPCNHICVCAHCVEELLETYEEPLCPLCRSAITSYVDVYI</sequence>
<reference evidence="5" key="1">
    <citation type="submission" date="2016-11" db="UniProtKB">
        <authorList>
            <consortium name="WormBaseParasite"/>
        </authorList>
    </citation>
    <scope>IDENTIFICATION</scope>
    <source>
        <strain evidence="5">pt0022</strain>
    </source>
</reference>
<dbReference type="InterPro" id="IPR001841">
    <property type="entry name" value="Znf_RING"/>
</dbReference>
<evidence type="ECO:0000256" key="2">
    <source>
        <dbReference type="ARBA" id="ARBA00022833"/>
    </source>
</evidence>
<evidence type="ECO:0000313" key="5">
    <source>
        <dbReference type="WBParaSite" id="maker-PairedContig_6106-snap-gene-0.16-mRNA-1"/>
    </source>
</evidence>
<protein>
    <submittedName>
        <fullName evidence="5">RING-type domain-containing protein</fullName>
    </submittedName>
</protein>
<dbReference type="SUPFAM" id="SSF57850">
    <property type="entry name" value="RING/U-box"/>
    <property type="match status" value="1"/>
</dbReference>
<dbReference type="Gene3D" id="3.30.40.10">
    <property type="entry name" value="Zinc/RING finger domain, C3HC4 (zinc finger)"/>
    <property type="match status" value="1"/>
</dbReference>
<evidence type="ECO:0000259" key="4">
    <source>
        <dbReference type="PROSITE" id="PS50089"/>
    </source>
</evidence>
<dbReference type="PANTHER" id="PTHR22696">
    <property type="entry name" value="E3 UBIQUITIN-PROTEIN LIGASE RNF26"/>
    <property type="match status" value="1"/>
</dbReference>
<proteinExistence type="predicted"/>
<organism evidence="5">
    <name type="scientific">Wuchereria bancrofti</name>
    <dbReference type="NCBI Taxonomy" id="6293"/>
    <lineage>
        <taxon>Eukaryota</taxon>
        <taxon>Metazoa</taxon>
        <taxon>Ecdysozoa</taxon>
        <taxon>Nematoda</taxon>
        <taxon>Chromadorea</taxon>
        <taxon>Rhabditida</taxon>
        <taxon>Spirurina</taxon>
        <taxon>Spiruromorpha</taxon>
        <taxon>Filarioidea</taxon>
        <taxon>Onchocercidae</taxon>
        <taxon>Wuchereria</taxon>
    </lineage>
</organism>
<dbReference type="GO" id="GO:0008270">
    <property type="term" value="F:zinc ion binding"/>
    <property type="evidence" value="ECO:0007669"/>
    <property type="project" value="UniProtKB-KW"/>
</dbReference>
<dbReference type="STRING" id="6293.A0A1I8EXF2"/>
<accession>A0A1I8EXF2</accession>
<dbReference type="WBParaSite" id="maker-PairedContig_6106-snap-gene-0.16-mRNA-1">
    <property type="protein sequence ID" value="maker-PairedContig_6106-snap-gene-0.16-mRNA-1"/>
    <property type="gene ID" value="maker-PairedContig_6106-snap-gene-0.16"/>
</dbReference>
<dbReference type="AlphaFoldDB" id="A0A1I8EXF2"/>
<dbReference type="Pfam" id="PF13920">
    <property type="entry name" value="zf-C3HC4_3"/>
    <property type="match status" value="1"/>
</dbReference>
<name>A0A1I8EXF2_WUCBA</name>
<keyword evidence="1 3" id="KW-0479">Metal-binding</keyword>